<dbReference type="AlphaFoldDB" id="I0IKD6"/>
<dbReference type="GO" id="GO:0005737">
    <property type="term" value="C:cytoplasm"/>
    <property type="evidence" value="ECO:0007669"/>
    <property type="project" value="UniProtKB-SubCell"/>
</dbReference>
<dbReference type="PROSITE" id="PS52040">
    <property type="entry name" value="TOPO_IIA"/>
    <property type="match status" value="1"/>
</dbReference>
<evidence type="ECO:0000313" key="13">
    <source>
        <dbReference type="Proteomes" id="UP000007382"/>
    </source>
</evidence>
<keyword evidence="5 9" id="KW-0799">Topoisomerase</keyword>
<evidence type="ECO:0000256" key="10">
    <source>
        <dbReference type="PROSITE-ProRule" id="PRU01384"/>
    </source>
</evidence>
<protein>
    <recommendedName>
        <fullName evidence="9">DNA gyrase subunit A</fullName>
        <ecNumber evidence="9">5.6.2.2</ecNumber>
    </recommendedName>
</protein>
<evidence type="ECO:0000256" key="9">
    <source>
        <dbReference type="HAMAP-Rule" id="MF_01897"/>
    </source>
</evidence>
<dbReference type="GO" id="GO:0009330">
    <property type="term" value="C:DNA topoisomerase type II (double strand cut, ATP-hydrolyzing) complex"/>
    <property type="evidence" value="ECO:0007669"/>
    <property type="project" value="TreeGrafter"/>
</dbReference>
<dbReference type="SMART" id="SM00434">
    <property type="entry name" value="TOP4c"/>
    <property type="match status" value="1"/>
</dbReference>
<dbReference type="SUPFAM" id="SSF56719">
    <property type="entry name" value="Type II DNA topoisomerase"/>
    <property type="match status" value="1"/>
</dbReference>
<accession>I0IKD6</accession>
<dbReference type="CDD" id="cd00187">
    <property type="entry name" value="TOP4c"/>
    <property type="match status" value="1"/>
</dbReference>
<evidence type="ECO:0000256" key="2">
    <source>
        <dbReference type="ARBA" id="ARBA00008263"/>
    </source>
</evidence>
<dbReference type="HAMAP" id="MF_01897">
    <property type="entry name" value="GyrA"/>
    <property type="match status" value="1"/>
</dbReference>
<dbReference type="OrthoDB" id="9806486at2"/>
<comment type="subcellular location">
    <subcellularLocation>
        <location evidence="9">Cytoplasm</location>
    </subcellularLocation>
</comment>
<feature type="domain" description="Topo IIA-type catalytic" evidence="11">
    <location>
        <begin position="33"/>
        <end position="498"/>
    </location>
</feature>
<dbReference type="SUPFAM" id="SSF101904">
    <property type="entry name" value="GyrA/ParC C-terminal domain-like"/>
    <property type="match status" value="1"/>
</dbReference>
<feature type="short sequence motif" description="GyrA-box" evidence="9">
    <location>
        <begin position="525"/>
        <end position="531"/>
    </location>
</feature>
<dbReference type="eggNOG" id="COG0188">
    <property type="taxonomic scope" value="Bacteria"/>
</dbReference>
<dbReference type="Gene3D" id="3.30.1360.40">
    <property type="match status" value="1"/>
</dbReference>
<dbReference type="KEGG" id="lfc:LFE_0004"/>
<dbReference type="InterPro" id="IPR002205">
    <property type="entry name" value="Topo_IIA_dom_A"/>
</dbReference>
<dbReference type="NCBIfam" id="NF004043">
    <property type="entry name" value="PRK05560.1"/>
    <property type="match status" value="1"/>
</dbReference>
<evidence type="ECO:0000256" key="8">
    <source>
        <dbReference type="ARBA" id="ARBA00063644"/>
    </source>
</evidence>
<name>I0IKD6_LEPFC</name>
<dbReference type="EC" id="5.6.2.2" evidence="9"/>
<dbReference type="InterPro" id="IPR013760">
    <property type="entry name" value="Topo_IIA-like_dom_sf"/>
</dbReference>
<keyword evidence="7 9" id="KW-0413">Isomerase</keyword>
<dbReference type="InterPro" id="IPR013758">
    <property type="entry name" value="Topo_IIA_A/C_ab"/>
</dbReference>
<reference evidence="12 13" key="1">
    <citation type="journal article" date="2012" name="J. Bacteriol.">
        <title>Complete Genome Sequence of Leptospirillum ferrooxidans Strain C2-3, Isolated from a Fresh Volcanic Ash Deposit on the Island of Miyake, Japan.</title>
        <authorList>
            <person name="Fujimura R."/>
            <person name="Sato Y."/>
            <person name="Nishizawa T."/>
            <person name="Oshima K."/>
            <person name="Kim S.-W."/>
            <person name="Hattori M."/>
            <person name="Kamijo T."/>
            <person name="Ohta H."/>
        </authorList>
    </citation>
    <scope>NUCLEOTIDE SEQUENCE [LARGE SCALE GENOMIC DNA]</scope>
    <source>
        <strain evidence="12 13">C2-3</strain>
    </source>
</reference>
<dbReference type="Gene3D" id="1.10.268.10">
    <property type="entry name" value="Topoisomerase, domain 3"/>
    <property type="match status" value="1"/>
</dbReference>
<evidence type="ECO:0000256" key="6">
    <source>
        <dbReference type="ARBA" id="ARBA00023125"/>
    </source>
</evidence>
<comment type="subunit">
    <text evidence="9">Heterotetramer, composed of two GyrA and two GyrB chains. In the heterotetramer, GyrA contains the active site tyrosine that forms a transient covalent intermediate with DNA, while GyrB binds cofactors and catalyzes ATP hydrolysis.</text>
</comment>
<gene>
    <name evidence="9" type="primary">gyrA</name>
    <name evidence="12" type="ordered locus">LFE_0004</name>
</gene>
<dbReference type="Pfam" id="PF03989">
    <property type="entry name" value="DNA_gyraseA_C"/>
    <property type="match status" value="6"/>
</dbReference>
<dbReference type="Pfam" id="PF00521">
    <property type="entry name" value="DNA_topoisoIV"/>
    <property type="match status" value="1"/>
</dbReference>
<dbReference type="GO" id="GO:0034335">
    <property type="term" value="F:DNA negative supercoiling activity"/>
    <property type="evidence" value="ECO:0007669"/>
    <property type="project" value="UniProtKB-ARBA"/>
</dbReference>
<dbReference type="GO" id="GO:0006261">
    <property type="term" value="P:DNA-templated DNA replication"/>
    <property type="evidence" value="ECO:0007669"/>
    <property type="project" value="UniProtKB-UniRule"/>
</dbReference>
<dbReference type="InterPro" id="IPR035516">
    <property type="entry name" value="Gyrase/topoIV_suA_C"/>
</dbReference>
<dbReference type="PATRIC" id="fig|1162668.3.peg.4"/>
<sequence length="822" mass="91194">MAMIPFEQAIAIDTEIRTAYLNYSMSVIVGRALPDIRDGLKPVQRRVLFAMHEMGVRSGGAYKKSARIVGDVIGKYHPHGDTAVYDTAVRLVQPFTLRYPLIDGQGNFGSIDGDSPAAMRYTEIRLKAISEEMMSELSEETVGFGPNYDESLEEPKVLPAKLPLLLLNGSSGIAVGMATNIPPHNSREIINALLEMIDNPSFSMEDLLRVVTGPDFPTGGLIMGRSGIEEAFRTGRGSVVMRGVVDVEESTRADRQAIVISEIPYMVNKTRLIEKIAALVRDKEIDGIADIRDESNREGMRIVLDLKRDGNPQVIINRLYSMTALQSSFGVNFVAIVNQRPVTLSLLEALRHFLDFRQDVVTKRTLYRLKKARERFHILEGLKRAIDLMDQIIALIRASDSPETAREGLMTSYAFSEIQARAILDMRLQRLTALERDKIEAEYEEVRKIILELERILGSRDVLMGVVREEFLELREKFGDERRTRIVPDEGEIDFESLIPDDPCYINLTFQGYIKRLSKDAYPTQNRGGKGRIGVTLKDDDAVISTLSPTMHETILFFTDIGKVYRLKVHEIPEGQRATRGKSIRSLLALAPDEKVTQLLSIRSFGEEKSLIFVTERGKIKRTQLIHYGQIRQSGIIAISLEEGDRLAQVMVGEPGTDILIATKGGKGILIPMDDPDKGFRSMGRTASGVKGIKLAPNDLVVGAETIQDEDFVAVITARGYGKRVNTGKDFRLQGRGGQGVRILKAAEKIGPVVSVIKVTGSEDVFLITQKGQALRIETSTIRLTGRTAQGVKLLNLQSEDEIQCASLAPLRGETEDGTPAT</sequence>
<comment type="subunit">
    <text evidence="8">Heterotetramer composed of ParC and ParE.</text>
</comment>
<comment type="catalytic activity">
    <reaction evidence="1 9 10">
        <text>ATP-dependent breakage, passage and rejoining of double-stranded DNA.</text>
        <dbReference type="EC" id="5.6.2.2"/>
    </reaction>
</comment>
<dbReference type="NCBIfam" id="NF004044">
    <property type="entry name" value="PRK05561.1"/>
    <property type="match status" value="1"/>
</dbReference>
<dbReference type="GO" id="GO:0006265">
    <property type="term" value="P:DNA topological change"/>
    <property type="evidence" value="ECO:0007669"/>
    <property type="project" value="UniProtKB-UniRule"/>
</dbReference>
<evidence type="ECO:0000259" key="11">
    <source>
        <dbReference type="PROSITE" id="PS52040"/>
    </source>
</evidence>
<dbReference type="GO" id="GO:0005694">
    <property type="term" value="C:chromosome"/>
    <property type="evidence" value="ECO:0007669"/>
    <property type="project" value="InterPro"/>
</dbReference>
<dbReference type="Proteomes" id="UP000007382">
    <property type="component" value="Chromosome"/>
</dbReference>
<reference evidence="13" key="2">
    <citation type="submission" date="2012-03" db="EMBL/GenBank/DDBJ databases">
        <title>The complete genome sequence of the pioneer microbe on fresh volcanic deposit, Leptospirillum ferrooxidans strain C2-3.</title>
        <authorList>
            <person name="Fujimura R."/>
            <person name="Sato Y."/>
            <person name="Nishizawa T."/>
            <person name="Nanba K."/>
            <person name="Oshima K."/>
            <person name="Hattori M."/>
            <person name="Kamijo T."/>
            <person name="Ohta H."/>
        </authorList>
    </citation>
    <scope>NUCLEOTIDE SEQUENCE [LARGE SCALE GENOMIC DNA]</scope>
    <source>
        <strain evidence="13">C2-3</strain>
    </source>
</reference>
<comment type="miscellaneous">
    <text evidence="9">Few gyrases are as efficient as E.coli at forming negative supercoils. Not all organisms have 2 type II topoisomerases; in organisms with a single type II topoisomerase this enzyme also has to decatenate newly replicated chromosomes.</text>
</comment>
<dbReference type="EMBL" id="AP012342">
    <property type="protein sequence ID" value="BAM05735.1"/>
    <property type="molecule type" value="Genomic_DNA"/>
</dbReference>
<organism evidence="12 13">
    <name type="scientific">Leptospirillum ferrooxidans (strain C2-3)</name>
    <dbReference type="NCBI Taxonomy" id="1162668"/>
    <lineage>
        <taxon>Bacteria</taxon>
        <taxon>Pseudomonadati</taxon>
        <taxon>Nitrospirota</taxon>
        <taxon>Nitrospiria</taxon>
        <taxon>Nitrospirales</taxon>
        <taxon>Nitrospiraceae</taxon>
        <taxon>Leptospirillum</taxon>
    </lineage>
</organism>
<dbReference type="STRING" id="1162668.LFE_0004"/>
<dbReference type="PANTHER" id="PTHR43493:SF5">
    <property type="entry name" value="DNA GYRASE SUBUNIT A, CHLOROPLASTIC_MITOCHONDRIAL"/>
    <property type="match status" value="1"/>
</dbReference>
<dbReference type="InterPro" id="IPR006691">
    <property type="entry name" value="GyrA/parC_rep"/>
</dbReference>
<keyword evidence="4 9" id="KW-0067">ATP-binding</keyword>
<keyword evidence="6 9" id="KW-0238">DNA-binding</keyword>
<dbReference type="Gene3D" id="3.90.199.10">
    <property type="entry name" value="Topoisomerase II, domain 5"/>
    <property type="match status" value="1"/>
</dbReference>
<proteinExistence type="inferred from homology"/>
<dbReference type="Gene3D" id="2.120.10.90">
    <property type="entry name" value="DNA gyrase/topoisomerase IV, subunit A, C-terminal"/>
    <property type="match status" value="1"/>
</dbReference>
<keyword evidence="9" id="KW-0963">Cytoplasm</keyword>
<evidence type="ECO:0000256" key="5">
    <source>
        <dbReference type="ARBA" id="ARBA00023029"/>
    </source>
</evidence>
<comment type="function">
    <text evidence="9">A type II topoisomerase that negatively supercoils closed circular double-stranded (ds) DNA in an ATP-dependent manner to modulate DNA topology and maintain chromosomes in an underwound state. Negative supercoiling favors strand separation, and DNA replication, transcription, recombination and repair, all of which involve strand separation. Also able to catalyze the interconversion of other topological isomers of dsDNA rings, including catenanes and knotted rings. Type II topoisomerases break and join 2 DNA strands simultaneously in an ATP-dependent manner.</text>
</comment>
<dbReference type="GO" id="GO:0003677">
    <property type="term" value="F:DNA binding"/>
    <property type="evidence" value="ECO:0007669"/>
    <property type="project" value="UniProtKB-UniRule"/>
</dbReference>
<dbReference type="PANTHER" id="PTHR43493">
    <property type="entry name" value="DNA GYRASE/TOPOISOMERASE SUBUNIT A"/>
    <property type="match status" value="1"/>
</dbReference>
<comment type="similarity">
    <text evidence="2 9">Belongs to the type II topoisomerase GyrA/ParC subunit family.</text>
</comment>
<evidence type="ECO:0000256" key="7">
    <source>
        <dbReference type="ARBA" id="ARBA00023235"/>
    </source>
</evidence>
<keyword evidence="13" id="KW-1185">Reference proteome</keyword>
<evidence type="ECO:0000313" key="12">
    <source>
        <dbReference type="EMBL" id="BAM05735.1"/>
    </source>
</evidence>
<dbReference type="FunFam" id="3.30.1360.40:FF:000002">
    <property type="entry name" value="DNA gyrase subunit A"/>
    <property type="match status" value="1"/>
</dbReference>
<evidence type="ECO:0000256" key="1">
    <source>
        <dbReference type="ARBA" id="ARBA00000185"/>
    </source>
</evidence>
<dbReference type="FunFam" id="2.120.10.90:FF:000005">
    <property type="entry name" value="DNA topoisomerase 4 subunit A"/>
    <property type="match status" value="1"/>
</dbReference>
<dbReference type="InterPro" id="IPR050220">
    <property type="entry name" value="Type_II_DNA_Topoisomerases"/>
</dbReference>
<keyword evidence="3 9" id="KW-0547">Nucleotide-binding</keyword>
<dbReference type="HOGENOM" id="CLU_002977_6_1_0"/>
<evidence type="ECO:0000256" key="3">
    <source>
        <dbReference type="ARBA" id="ARBA00022741"/>
    </source>
</evidence>
<dbReference type="NCBIfam" id="TIGR01063">
    <property type="entry name" value="gyrA"/>
    <property type="match status" value="1"/>
</dbReference>
<dbReference type="InterPro" id="IPR013757">
    <property type="entry name" value="Topo_IIA_A_a_sf"/>
</dbReference>
<dbReference type="FunFam" id="1.10.268.10:FF:000001">
    <property type="entry name" value="DNA gyrase subunit A"/>
    <property type="match status" value="1"/>
</dbReference>
<dbReference type="InterPro" id="IPR005743">
    <property type="entry name" value="GyrA"/>
</dbReference>
<feature type="active site" description="O-(5'-phospho-DNA)-tyrosine intermediate" evidence="9 10">
    <location>
        <position position="121"/>
    </location>
</feature>
<dbReference type="GO" id="GO:0005524">
    <property type="term" value="F:ATP binding"/>
    <property type="evidence" value="ECO:0007669"/>
    <property type="project" value="UniProtKB-UniRule"/>
</dbReference>
<evidence type="ECO:0000256" key="4">
    <source>
        <dbReference type="ARBA" id="ARBA00022840"/>
    </source>
</evidence>
<dbReference type="FunFam" id="3.90.199.10:FF:000001">
    <property type="entry name" value="DNA gyrase subunit A"/>
    <property type="match status" value="1"/>
</dbReference>